<proteinExistence type="predicted"/>
<protein>
    <recommendedName>
        <fullName evidence="4">Secreted protein</fullName>
    </recommendedName>
</protein>
<keyword evidence="3" id="KW-1185">Reference proteome</keyword>
<dbReference type="Proteomes" id="UP001341840">
    <property type="component" value="Unassembled WGS sequence"/>
</dbReference>
<accession>A0ABU6XSU5</accession>
<sequence length="118" mass="13499">MARTRLLHRVGAWLSLSWSLRNRVVGARHLGRATALPMENFLIKKGRRRHAMQRVWPRGQGFDADFIKPLTSASIPNHIKALKSLALTAVIRRRTDSQSSEVYTRERSADHSLSPHYC</sequence>
<gene>
    <name evidence="2" type="ORF">PIB30_079110</name>
</gene>
<comment type="caution">
    <text evidence="2">The sequence shown here is derived from an EMBL/GenBank/DDBJ whole genome shotgun (WGS) entry which is preliminary data.</text>
</comment>
<reference evidence="2 3" key="1">
    <citation type="journal article" date="2023" name="Plants (Basel)">
        <title>Bridging the Gap: Combining Genomics and Transcriptomics Approaches to Understand Stylosanthes scabra, an Orphan Legume from the Brazilian Caatinga.</title>
        <authorList>
            <person name="Ferreira-Neto J.R.C."/>
            <person name="da Silva M.D."/>
            <person name="Binneck E."/>
            <person name="de Melo N.F."/>
            <person name="da Silva R.H."/>
            <person name="de Melo A.L.T.M."/>
            <person name="Pandolfi V."/>
            <person name="Bustamante F.O."/>
            <person name="Brasileiro-Vidal A.C."/>
            <person name="Benko-Iseppon A.M."/>
        </authorList>
    </citation>
    <scope>NUCLEOTIDE SEQUENCE [LARGE SCALE GENOMIC DNA]</scope>
    <source>
        <tissue evidence="2">Leaves</tissue>
    </source>
</reference>
<feature type="region of interest" description="Disordered" evidence="1">
    <location>
        <begin position="95"/>
        <end position="118"/>
    </location>
</feature>
<name>A0ABU6XSU5_9FABA</name>
<organism evidence="2 3">
    <name type="scientific">Stylosanthes scabra</name>
    <dbReference type="NCBI Taxonomy" id="79078"/>
    <lineage>
        <taxon>Eukaryota</taxon>
        <taxon>Viridiplantae</taxon>
        <taxon>Streptophyta</taxon>
        <taxon>Embryophyta</taxon>
        <taxon>Tracheophyta</taxon>
        <taxon>Spermatophyta</taxon>
        <taxon>Magnoliopsida</taxon>
        <taxon>eudicotyledons</taxon>
        <taxon>Gunneridae</taxon>
        <taxon>Pentapetalae</taxon>
        <taxon>rosids</taxon>
        <taxon>fabids</taxon>
        <taxon>Fabales</taxon>
        <taxon>Fabaceae</taxon>
        <taxon>Papilionoideae</taxon>
        <taxon>50 kb inversion clade</taxon>
        <taxon>dalbergioids sensu lato</taxon>
        <taxon>Dalbergieae</taxon>
        <taxon>Pterocarpus clade</taxon>
        <taxon>Stylosanthes</taxon>
    </lineage>
</organism>
<evidence type="ECO:0000313" key="2">
    <source>
        <dbReference type="EMBL" id="MED6199783.1"/>
    </source>
</evidence>
<evidence type="ECO:0008006" key="4">
    <source>
        <dbReference type="Google" id="ProtNLM"/>
    </source>
</evidence>
<evidence type="ECO:0000256" key="1">
    <source>
        <dbReference type="SAM" id="MobiDB-lite"/>
    </source>
</evidence>
<evidence type="ECO:0000313" key="3">
    <source>
        <dbReference type="Proteomes" id="UP001341840"/>
    </source>
</evidence>
<dbReference type="EMBL" id="JASCZI010212560">
    <property type="protein sequence ID" value="MED6199783.1"/>
    <property type="molecule type" value="Genomic_DNA"/>
</dbReference>